<protein>
    <submittedName>
        <fullName evidence="2">CHAT domain-containing protein</fullName>
    </submittedName>
</protein>
<accession>A0A1I3JD87</accession>
<dbReference type="STRING" id="1576369.SAMN05421753_110137"/>
<evidence type="ECO:0000256" key="1">
    <source>
        <dbReference type="SAM" id="MobiDB-lite"/>
    </source>
</evidence>
<dbReference type="AlphaFoldDB" id="A0A1I3JD87"/>
<feature type="compositionally biased region" description="Polar residues" evidence="1">
    <location>
        <begin position="456"/>
        <end position="465"/>
    </location>
</feature>
<dbReference type="RefSeq" id="WP_092051254.1">
    <property type="nucleotide sequence ID" value="NZ_FOQD01000010.1"/>
</dbReference>
<evidence type="ECO:0000313" key="3">
    <source>
        <dbReference type="Proteomes" id="UP000199518"/>
    </source>
</evidence>
<proteinExistence type="predicted"/>
<evidence type="ECO:0000313" key="2">
    <source>
        <dbReference type="EMBL" id="SFI58207.1"/>
    </source>
</evidence>
<dbReference type="EMBL" id="FOQD01000010">
    <property type="protein sequence ID" value="SFI58207.1"/>
    <property type="molecule type" value="Genomic_DNA"/>
</dbReference>
<feature type="region of interest" description="Disordered" evidence="1">
    <location>
        <begin position="439"/>
        <end position="465"/>
    </location>
</feature>
<reference evidence="3" key="1">
    <citation type="submission" date="2016-10" db="EMBL/GenBank/DDBJ databases">
        <authorList>
            <person name="Varghese N."/>
            <person name="Submissions S."/>
        </authorList>
    </citation>
    <scope>NUCLEOTIDE SEQUENCE [LARGE SCALE GENOMIC DNA]</scope>
    <source>
        <strain evidence="3">DSM 26348</strain>
    </source>
</reference>
<organism evidence="2 3">
    <name type="scientific">Planctomicrobium piriforme</name>
    <dbReference type="NCBI Taxonomy" id="1576369"/>
    <lineage>
        <taxon>Bacteria</taxon>
        <taxon>Pseudomonadati</taxon>
        <taxon>Planctomycetota</taxon>
        <taxon>Planctomycetia</taxon>
        <taxon>Planctomycetales</taxon>
        <taxon>Planctomycetaceae</taxon>
        <taxon>Planctomicrobium</taxon>
    </lineage>
</organism>
<sequence>MYTILGIERDASGILIDVKHAPKPVTNQGTLYPVQLIPPNWNLQNAVELHGKHLYDALIKAHRGVQEAFDQLTNSAEASHQLYLKFGNPLADQQYWETLHNNCQFLSLSLQPEIQIGRLTDNTNGIGVDNRAVYPHEFCIMAYLSALRLPAQQEWDNLLAAAHHAIKGGINVKLVVRVGEPGLLQAIQQQKIADGLNFLEIAAIPVLPVDAIKDLENHKPQILHLFCHGSATASQKYLSFGTIANWLDHANGQPASSKPLTLTDAHLKSPGLWLIVLNCCEGARAPAGACSLAYDLVSKQEVPAVIGSLEELGQPQANSLSGRLYTEVIDELTDWLQQGQAELRLMWPKLMARIRHQLEQELASAQIPSTDDRTWSIPVLYVRWTDFVVQREDVITPEMLSKLIEVSNLLKANPAMPAGVKTTIIATILQDVPQEYWPDLHGNLPGPESAAELNDDNTLPNMLSQ</sequence>
<name>A0A1I3JD87_9PLAN</name>
<gene>
    <name evidence="2" type="ORF">SAMN05421753_110137</name>
</gene>
<dbReference type="OrthoDB" id="8253226at2"/>
<keyword evidence="3" id="KW-1185">Reference proteome</keyword>
<dbReference type="Proteomes" id="UP000199518">
    <property type="component" value="Unassembled WGS sequence"/>
</dbReference>